<keyword evidence="9" id="KW-1185">Reference proteome</keyword>
<dbReference type="GO" id="GO:0005886">
    <property type="term" value="C:plasma membrane"/>
    <property type="evidence" value="ECO:0007669"/>
    <property type="project" value="UniProtKB-SubCell"/>
</dbReference>
<keyword evidence="4 6" id="KW-1133">Transmembrane helix</keyword>
<keyword evidence="6" id="KW-1003">Cell membrane</keyword>
<organism evidence="8 9">
    <name type="scientific">Scleromatobacter humisilvae</name>
    <dbReference type="NCBI Taxonomy" id="2897159"/>
    <lineage>
        <taxon>Bacteria</taxon>
        <taxon>Pseudomonadati</taxon>
        <taxon>Pseudomonadota</taxon>
        <taxon>Betaproteobacteria</taxon>
        <taxon>Burkholderiales</taxon>
        <taxon>Sphaerotilaceae</taxon>
        <taxon>Scleromatobacter</taxon>
    </lineage>
</organism>
<evidence type="ECO:0000313" key="9">
    <source>
        <dbReference type="Proteomes" id="UP001139353"/>
    </source>
</evidence>
<dbReference type="Pfam" id="PF02104">
    <property type="entry name" value="SURF1"/>
    <property type="match status" value="1"/>
</dbReference>
<dbReference type="InterPro" id="IPR045214">
    <property type="entry name" value="Surf1/Surf4"/>
</dbReference>
<dbReference type="EMBL" id="JAJLJH010000008">
    <property type="protein sequence ID" value="MCK9688407.1"/>
    <property type="molecule type" value="Genomic_DNA"/>
</dbReference>
<comment type="subcellular location">
    <subcellularLocation>
        <location evidence="6">Cell membrane</location>
        <topology evidence="6">Multi-pass membrane protein</topology>
    </subcellularLocation>
    <subcellularLocation>
        <location evidence="1">Membrane</location>
    </subcellularLocation>
</comment>
<sequence>MKNDYSTDPAAASAGSSPPDGERRRGAGSTRSRVVWFVVALGCALLTARFGVWQLSRAHTKLANEAMIAERGAMPALAAGELARDPATAQQQWQRHIDVTGEWDAAHTVYLMNRTMDERSGFYVMTPLRLPDGGAVVVQRGWIARDDADPMKAPPVAMPIGTVKLHGHVAPWPSHWIDIGHGAGGPVRQNIELEALAAESGLALRPETVVEDATADNAHDGLRRDWPPPTGGVSVTTNYGYAVQWFAMSIAFLGLYVWLQFIRPRRLAPADSESPLDDRVDDNASR</sequence>
<dbReference type="InterPro" id="IPR002994">
    <property type="entry name" value="Surf1/Shy1"/>
</dbReference>
<dbReference type="Proteomes" id="UP001139353">
    <property type="component" value="Unassembled WGS sequence"/>
</dbReference>
<evidence type="ECO:0000256" key="5">
    <source>
        <dbReference type="ARBA" id="ARBA00023136"/>
    </source>
</evidence>
<keyword evidence="3 6" id="KW-0812">Transmembrane</keyword>
<evidence type="ECO:0000256" key="3">
    <source>
        <dbReference type="ARBA" id="ARBA00022692"/>
    </source>
</evidence>
<evidence type="ECO:0000256" key="2">
    <source>
        <dbReference type="ARBA" id="ARBA00007165"/>
    </source>
</evidence>
<name>A0A9X1YMB9_9BURK</name>
<keyword evidence="5 6" id="KW-0472">Membrane</keyword>
<comment type="similarity">
    <text evidence="2 6">Belongs to the SURF1 family.</text>
</comment>
<dbReference type="AlphaFoldDB" id="A0A9X1YMB9"/>
<comment type="caution">
    <text evidence="8">The sequence shown here is derived from an EMBL/GenBank/DDBJ whole genome shotgun (WGS) entry which is preliminary data.</text>
</comment>
<gene>
    <name evidence="8" type="ORF">LPC04_22085</name>
</gene>
<feature type="compositionally biased region" description="Low complexity" evidence="7">
    <location>
        <begin position="8"/>
        <end position="19"/>
    </location>
</feature>
<feature type="region of interest" description="Disordered" evidence="7">
    <location>
        <begin position="1"/>
        <end position="27"/>
    </location>
</feature>
<dbReference type="PROSITE" id="PS50895">
    <property type="entry name" value="SURF1"/>
    <property type="match status" value="1"/>
</dbReference>
<dbReference type="RefSeq" id="WP_275684447.1">
    <property type="nucleotide sequence ID" value="NZ_JAJLJH010000008.1"/>
</dbReference>
<evidence type="ECO:0000256" key="1">
    <source>
        <dbReference type="ARBA" id="ARBA00004370"/>
    </source>
</evidence>
<evidence type="ECO:0000256" key="6">
    <source>
        <dbReference type="RuleBase" id="RU363076"/>
    </source>
</evidence>
<proteinExistence type="inferred from homology"/>
<dbReference type="PANTHER" id="PTHR23427">
    <property type="entry name" value="SURFEIT LOCUS PROTEIN"/>
    <property type="match status" value="1"/>
</dbReference>
<accession>A0A9X1YMB9</accession>
<feature type="transmembrane region" description="Helical" evidence="6">
    <location>
        <begin position="239"/>
        <end position="259"/>
    </location>
</feature>
<evidence type="ECO:0000256" key="7">
    <source>
        <dbReference type="SAM" id="MobiDB-lite"/>
    </source>
</evidence>
<evidence type="ECO:0000256" key="4">
    <source>
        <dbReference type="ARBA" id="ARBA00022989"/>
    </source>
</evidence>
<evidence type="ECO:0000313" key="8">
    <source>
        <dbReference type="EMBL" id="MCK9688407.1"/>
    </source>
</evidence>
<feature type="transmembrane region" description="Helical" evidence="6">
    <location>
        <begin position="34"/>
        <end position="53"/>
    </location>
</feature>
<reference evidence="8" key="1">
    <citation type="submission" date="2021-11" db="EMBL/GenBank/DDBJ databases">
        <title>BS-T2-15 a new species belonging to the Comamonadaceae family isolated from the soil of a French oak forest.</title>
        <authorList>
            <person name="Mieszkin S."/>
            <person name="Alain K."/>
        </authorList>
    </citation>
    <scope>NUCLEOTIDE SEQUENCE</scope>
    <source>
        <strain evidence="8">BS-T2-15</strain>
    </source>
</reference>
<dbReference type="CDD" id="cd06662">
    <property type="entry name" value="SURF1"/>
    <property type="match status" value="1"/>
</dbReference>
<protein>
    <recommendedName>
        <fullName evidence="6">SURF1-like protein</fullName>
    </recommendedName>
</protein>
<dbReference type="PANTHER" id="PTHR23427:SF2">
    <property type="entry name" value="SURFEIT LOCUS PROTEIN 1"/>
    <property type="match status" value="1"/>
</dbReference>